<dbReference type="GO" id="GO:0016747">
    <property type="term" value="F:acyltransferase activity, transferring groups other than amino-acyl groups"/>
    <property type="evidence" value="ECO:0007669"/>
    <property type="project" value="InterPro"/>
</dbReference>
<dbReference type="InterPro" id="IPR016181">
    <property type="entry name" value="Acyl_CoA_acyltransferase"/>
</dbReference>
<dbReference type="AlphaFoldDB" id="A0A1Y2TAA4"/>
<organism evidence="4 5">
    <name type="scientific">Symbiobacterium thermophilum</name>
    <dbReference type="NCBI Taxonomy" id="2734"/>
    <lineage>
        <taxon>Bacteria</taxon>
        <taxon>Bacillati</taxon>
        <taxon>Bacillota</taxon>
        <taxon>Clostridia</taxon>
        <taxon>Eubacteriales</taxon>
        <taxon>Symbiobacteriaceae</taxon>
        <taxon>Symbiobacterium</taxon>
    </lineage>
</organism>
<protein>
    <recommendedName>
        <fullName evidence="3">N-acetyltransferase domain-containing protein</fullName>
    </recommendedName>
</protein>
<evidence type="ECO:0000256" key="2">
    <source>
        <dbReference type="ARBA" id="ARBA00023315"/>
    </source>
</evidence>
<evidence type="ECO:0000313" key="5">
    <source>
        <dbReference type="Proteomes" id="UP000194267"/>
    </source>
</evidence>
<dbReference type="Gene3D" id="3.40.630.30">
    <property type="match status" value="1"/>
</dbReference>
<dbReference type="PANTHER" id="PTHR43877">
    <property type="entry name" value="AMINOALKYLPHOSPHONATE N-ACETYLTRANSFERASE-RELATED-RELATED"/>
    <property type="match status" value="1"/>
</dbReference>
<gene>
    <name evidence="4" type="ORF">A6D92_01110</name>
</gene>
<dbReference type="Pfam" id="PF00583">
    <property type="entry name" value="Acetyltransf_1"/>
    <property type="match status" value="1"/>
</dbReference>
<sequence length="140" mass="16006">MEDLRIRFAVLEDEETCRRMDPYLPGPAFAHKIALHELLLVERAGRTIGYVRLEYIWGKIPYIGLIWLEPTHRGQGIGRAVLAFVEAHLRERGYTFLLSSCQVNEPEPQAWHRAVGFRECGLIAGINDGGIGEVFFRKEL</sequence>
<dbReference type="InterPro" id="IPR050832">
    <property type="entry name" value="Bact_Acetyltransf"/>
</dbReference>
<feature type="domain" description="N-acetyltransferase" evidence="3">
    <location>
        <begin position="1"/>
        <end position="140"/>
    </location>
</feature>
<dbReference type="SUPFAM" id="SSF55729">
    <property type="entry name" value="Acyl-CoA N-acyltransferases (Nat)"/>
    <property type="match status" value="1"/>
</dbReference>
<dbReference type="RefSeq" id="WP_375221140.1">
    <property type="nucleotide sequence ID" value="NZ_JACSIR010000034.1"/>
</dbReference>
<comment type="caution">
    <text evidence="4">The sequence shown here is derived from an EMBL/GenBank/DDBJ whole genome shotgun (WGS) entry which is preliminary data.</text>
</comment>
<dbReference type="EMBL" id="LWLV01000053">
    <property type="protein sequence ID" value="OTA42163.1"/>
    <property type="molecule type" value="Genomic_DNA"/>
</dbReference>
<keyword evidence="1" id="KW-0808">Transferase</keyword>
<evidence type="ECO:0000256" key="1">
    <source>
        <dbReference type="ARBA" id="ARBA00022679"/>
    </source>
</evidence>
<dbReference type="Proteomes" id="UP000194267">
    <property type="component" value="Unassembled WGS sequence"/>
</dbReference>
<evidence type="ECO:0000313" key="4">
    <source>
        <dbReference type="EMBL" id="OTA42163.1"/>
    </source>
</evidence>
<proteinExistence type="predicted"/>
<dbReference type="InterPro" id="IPR000182">
    <property type="entry name" value="GNAT_dom"/>
</dbReference>
<reference evidence="5" key="1">
    <citation type="submission" date="2016-04" db="EMBL/GenBank/DDBJ databases">
        <authorList>
            <person name="Antunes L.P."/>
            <person name="Martins L.F."/>
            <person name="Pereira R.V."/>
            <person name="Thomas A.M."/>
            <person name="Barbosa D."/>
            <person name="Nascimento L."/>
            <person name="Silva G.M."/>
            <person name="Condomitti G.W."/>
            <person name="Digiampietri L.A."/>
            <person name="Lombardi K.C."/>
            <person name="Ramos P.L."/>
            <person name="Quaggio R.B."/>
            <person name="Oliveira J.C."/>
            <person name="Pascon R.C."/>
            <person name="Cruz J.B."/>
            <person name="Silva A.M."/>
            <person name="Setubal J.C."/>
        </authorList>
    </citation>
    <scope>NUCLEOTIDE SEQUENCE [LARGE SCALE GENOMIC DNA]</scope>
</reference>
<dbReference type="PROSITE" id="PS51186">
    <property type="entry name" value="GNAT"/>
    <property type="match status" value="1"/>
</dbReference>
<dbReference type="CDD" id="cd04301">
    <property type="entry name" value="NAT_SF"/>
    <property type="match status" value="1"/>
</dbReference>
<accession>A0A1Y2TAA4</accession>
<name>A0A1Y2TAA4_SYMTR</name>
<evidence type="ECO:0000259" key="3">
    <source>
        <dbReference type="PROSITE" id="PS51186"/>
    </source>
</evidence>
<keyword evidence="2" id="KW-0012">Acyltransferase</keyword>